<dbReference type="EMBL" id="BAABAS010000004">
    <property type="protein sequence ID" value="GAA4228056.1"/>
    <property type="molecule type" value="Genomic_DNA"/>
</dbReference>
<keyword evidence="4" id="KW-1185">Reference proteome</keyword>
<dbReference type="PANTHER" id="PTHR33608">
    <property type="entry name" value="BLL2464 PROTEIN"/>
    <property type="match status" value="1"/>
</dbReference>
<organism evidence="3 4">
    <name type="scientific">Actinomadura meridiana</name>
    <dbReference type="NCBI Taxonomy" id="559626"/>
    <lineage>
        <taxon>Bacteria</taxon>
        <taxon>Bacillati</taxon>
        <taxon>Actinomycetota</taxon>
        <taxon>Actinomycetes</taxon>
        <taxon>Streptosporangiales</taxon>
        <taxon>Thermomonosporaceae</taxon>
        <taxon>Actinomadura</taxon>
    </lineage>
</organism>
<keyword evidence="1" id="KW-1133">Transmembrane helix</keyword>
<evidence type="ECO:0000313" key="4">
    <source>
        <dbReference type="Proteomes" id="UP001501710"/>
    </source>
</evidence>
<accession>A0ABP8BVY4</accession>
<keyword evidence="1" id="KW-0472">Membrane</keyword>
<gene>
    <name evidence="3" type="ORF">GCM10022254_17290</name>
</gene>
<proteinExistence type="predicted"/>
<evidence type="ECO:0000313" key="3">
    <source>
        <dbReference type="EMBL" id="GAA4228056.1"/>
    </source>
</evidence>
<feature type="transmembrane region" description="Helical" evidence="1">
    <location>
        <begin position="20"/>
        <end position="40"/>
    </location>
</feature>
<comment type="caution">
    <text evidence="3">The sequence shown here is derived from an EMBL/GenBank/DDBJ whole genome shotgun (WGS) entry which is preliminary data.</text>
</comment>
<protein>
    <submittedName>
        <fullName evidence="3">DUF58 domain-containing protein</fullName>
    </submittedName>
</protein>
<dbReference type="InterPro" id="IPR002881">
    <property type="entry name" value="DUF58"/>
</dbReference>
<feature type="domain" description="DUF58" evidence="2">
    <location>
        <begin position="206"/>
        <end position="380"/>
    </location>
</feature>
<keyword evidence="1" id="KW-0812">Transmembrane</keyword>
<evidence type="ECO:0000259" key="2">
    <source>
        <dbReference type="Pfam" id="PF01882"/>
    </source>
</evidence>
<dbReference type="Proteomes" id="UP001501710">
    <property type="component" value="Unassembled WGS sequence"/>
</dbReference>
<dbReference type="PANTHER" id="PTHR33608:SF14">
    <property type="entry name" value="POSSIBLE CONSERVED SECRETED PROTEIN"/>
    <property type="match status" value="1"/>
</dbReference>
<reference evidence="4" key="1">
    <citation type="journal article" date="2019" name="Int. J. Syst. Evol. Microbiol.">
        <title>The Global Catalogue of Microorganisms (GCM) 10K type strain sequencing project: providing services to taxonomists for standard genome sequencing and annotation.</title>
        <authorList>
            <consortium name="The Broad Institute Genomics Platform"/>
            <consortium name="The Broad Institute Genome Sequencing Center for Infectious Disease"/>
            <person name="Wu L."/>
            <person name="Ma J."/>
        </authorList>
    </citation>
    <scope>NUCLEOTIDE SEQUENCE [LARGE SCALE GENOMIC DNA]</scope>
    <source>
        <strain evidence="4">JCM 17440</strain>
    </source>
</reference>
<dbReference type="RefSeq" id="WP_344892454.1">
    <property type="nucleotide sequence ID" value="NZ_BAABAS010000004.1"/>
</dbReference>
<dbReference type="Pfam" id="PF01882">
    <property type="entry name" value="DUF58"/>
    <property type="match status" value="1"/>
</dbReference>
<name>A0ABP8BVY4_9ACTN</name>
<sequence>MSEPAPSTPPGPSALVWRPAPLAHGLATVAVLAGLAALLLSRPNLLLLAAPAVGILAAGLVARRPDTLAVRVADRPGRCFEGEPVEITVTADTGGPVDELALRLEAARTFDVEITAYAEDHAAGTARVTFAVRPRRWGRHTLPRLVIDCRSRYRVGQSRAVLRLGEIAVYPAGPPVRPRLVPLDLPRRLGDHVARAAGSGMEFAGIRPYLPGDRARDINWKASGLRGRLHVTTRADQRQAQLVVALDAYTDLGDPGETLLDRGMRGAAALATAYLRGGDRVGIIAFGGALRWLAPGQGGHHFHRLAEAVLDARGPRDGLVETAPDFARVPRSALPPGALVVVFSPLLDDRAVRAVQDLRRRGTPVVVIDTLDREPPGGGGKEYLELSLRLWRLDRRALRAGFADLGVPVLTWAPTESLDAVVGAFGHRVSGRHS</sequence>
<evidence type="ECO:0000256" key="1">
    <source>
        <dbReference type="SAM" id="Phobius"/>
    </source>
</evidence>
<feature type="transmembrane region" description="Helical" evidence="1">
    <location>
        <begin position="45"/>
        <end position="62"/>
    </location>
</feature>